<keyword evidence="1" id="KW-0472">Membrane</keyword>
<evidence type="ECO:0000313" key="3">
    <source>
        <dbReference type="Proteomes" id="UP001270362"/>
    </source>
</evidence>
<keyword evidence="1" id="KW-1133">Transmembrane helix</keyword>
<sequence length="178" mass="20187">MNCTLSEVCPECGDSRLSIASSSLSFVTFGFGFLLSCIAFAAVTRNADNEIGDLTATVLQMAEHIDRIVSSLSQLEIQGDPVLKGMFSLMQSSLKGFREAHSKAQRYLESFKTPTSVCTRIRWWFYEKETAAAMARLQTYKQHFTAIQITFLMRKLETQSDNIELLQRDLRERPKDIL</sequence>
<comment type="caution">
    <text evidence="2">The sequence shown here is derived from an EMBL/GenBank/DDBJ whole genome shotgun (WGS) entry which is preliminary data.</text>
</comment>
<feature type="transmembrane region" description="Helical" evidence="1">
    <location>
        <begin position="24"/>
        <end position="43"/>
    </location>
</feature>
<keyword evidence="3" id="KW-1185">Reference proteome</keyword>
<accession>A0AAE0WZ53</accession>
<gene>
    <name evidence="2" type="ORF">B0T22DRAFT_311139</name>
</gene>
<reference evidence="2" key="1">
    <citation type="journal article" date="2023" name="Mol. Phylogenet. Evol.">
        <title>Genome-scale phylogeny and comparative genomics of the fungal order Sordariales.</title>
        <authorList>
            <person name="Hensen N."/>
            <person name="Bonometti L."/>
            <person name="Westerberg I."/>
            <person name="Brannstrom I.O."/>
            <person name="Guillou S."/>
            <person name="Cros-Aarteil S."/>
            <person name="Calhoun S."/>
            <person name="Haridas S."/>
            <person name="Kuo A."/>
            <person name="Mondo S."/>
            <person name="Pangilinan J."/>
            <person name="Riley R."/>
            <person name="LaButti K."/>
            <person name="Andreopoulos B."/>
            <person name="Lipzen A."/>
            <person name="Chen C."/>
            <person name="Yan M."/>
            <person name="Daum C."/>
            <person name="Ng V."/>
            <person name="Clum A."/>
            <person name="Steindorff A."/>
            <person name="Ohm R.A."/>
            <person name="Martin F."/>
            <person name="Silar P."/>
            <person name="Natvig D.O."/>
            <person name="Lalanne C."/>
            <person name="Gautier V."/>
            <person name="Ament-Velasquez S.L."/>
            <person name="Kruys A."/>
            <person name="Hutchinson M.I."/>
            <person name="Powell A.J."/>
            <person name="Barry K."/>
            <person name="Miller A.N."/>
            <person name="Grigoriev I.V."/>
            <person name="Debuchy R."/>
            <person name="Gladieux P."/>
            <person name="Hiltunen Thoren M."/>
            <person name="Johannesson H."/>
        </authorList>
    </citation>
    <scope>NUCLEOTIDE SEQUENCE</scope>
    <source>
        <strain evidence="2">CBS 314.62</strain>
    </source>
</reference>
<organism evidence="2 3">
    <name type="scientific">Podospora appendiculata</name>
    <dbReference type="NCBI Taxonomy" id="314037"/>
    <lineage>
        <taxon>Eukaryota</taxon>
        <taxon>Fungi</taxon>
        <taxon>Dikarya</taxon>
        <taxon>Ascomycota</taxon>
        <taxon>Pezizomycotina</taxon>
        <taxon>Sordariomycetes</taxon>
        <taxon>Sordariomycetidae</taxon>
        <taxon>Sordariales</taxon>
        <taxon>Podosporaceae</taxon>
        <taxon>Podospora</taxon>
    </lineage>
</organism>
<dbReference type="Proteomes" id="UP001270362">
    <property type="component" value="Unassembled WGS sequence"/>
</dbReference>
<proteinExistence type="predicted"/>
<keyword evidence="1" id="KW-0812">Transmembrane</keyword>
<evidence type="ECO:0000256" key="1">
    <source>
        <dbReference type="SAM" id="Phobius"/>
    </source>
</evidence>
<reference evidence="2" key="2">
    <citation type="submission" date="2023-06" db="EMBL/GenBank/DDBJ databases">
        <authorList>
            <consortium name="Lawrence Berkeley National Laboratory"/>
            <person name="Haridas S."/>
            <person name="Hensen N."/>
            <person name="Bonometti L."/>
            <person name="Westerberg I."/>
            <person name="Brannstrom I.O."/>
            <person name="Guillou S."/>
            <person name="Cros-Aarteil S."/>
            <person name="Calhoun S."/>
            <person name="Kuo A."/>
            <person name="Mondo S."/>
            <person name="Pangilinan J."/>
            <person name="Riley R."/>
            <person name="Labutti K."/>
            <person name="Andreopoulos B."/>
            <person name="Lipzen A."/>
            <person name="Chen C."/>
            <person name="Yanf M."/>
            <person name="Daum C."/>
            <person name="Ng V."/>
            <person name="Clum A."/>
            <person name="Steindorff A."/>
            <person name="Ohm R."/>
            <person name="Martin F."/>
            <person name="Silar P."/>
            <person name="Natvig D."/>
            <person name="Lalanne C."/>
            <person name="Gautier V."/>
            <person name="Ament-Velasquez S.L."/>
            <person name="Kruys A."/>
            <person name="Hutchinson M.I."/>
            <person name="Powell A.J."/>
            <person name="Barry K."/>
            <person name="Miller A.N."/>
            <person name="Grigoriev I.V."/>
            <person name="Debuchy R."/>
            <person name="Gladieux P."/>
            <person name="Thoren M.H."/>
            <person name="Johannesson H."/>
        </authorList>
    </citation>
    <scope>NUCLEOTIDE SEQUENCE</scope>
    <source>
        <strain evidence="2">CBS 314.62</strain>
    </source>
</reference>
<evidence type="ECO:0000313" key="2">
    <source>
        <dbReference type="EMBL" id="KAK3681081.1"/>
    </source>
</evidence>
<name>A0AAE0WZ53_9PEZI</name>
<dbReference type="EMBL" id="JAULSO010000008">
    <property type="protein sequence ID" value="KAK3681081.1"/>
    <property type="molecule type" value="Genomic_DNA"/>
</dbReference>
<protein>
    <submittedName>
        <fullName evidence="2">Uncharacterized protein</fullName>
    </submittedName>
</protein>
<dbReference type="AlphaFoldDB" id="A0AAE0WZ53"/>